<keyword evidence="7" id="KW-0684">Rhamnose metabolism</keyword>
<feature type="domain" description="Carbohydrate kinase FGGY C-terminal" evidence="9">
    <location>
        <begin position="264"/>
        <end position="455"/>
    </location>
</feature>
<name>A0A537IYM7_9BACT</name>
<reference evidence="10 11" key="1">
    <citation type="journal article" date="2019" name="Nat. Microbiol.">
        <title>Mediterranean grassland soil C-N compound turnover is dependent on rainfall and depth, and is mediated by genomically divergent microorganisms.</title>
        <authorList>
            <person name="Diamond S."/>
            <person name="Andeer P.F."/>
            <person name="Li Z."/>
            <person name="Crits-Christoph A."/>
            <person name="Burstein D."/>
            <person name="Anantharaman K."/>
            <person name="Lane K.R."/>
            <person name="Thomas B.C."/>
            <person name="Pan C."/>
            <person name="Northen T.R."/>
            <person name="Banfield J.F."/>
        </authorList>
    </citation>
    <scope>NUCLEOTIDE SEQUENCE [LARGE SCALE GENOMIC DNA]</scope>
    <source>
        <strain evidence="10">NP_8</strain>
    </source>
</reference>
<keyword evidence="3" id="KW-0547">Nucleotide-binding</keyword>
<sequence>MPHAAHHAGTGLEFVACDLGAESGRCMLGQFDGERVTLRELSRFPNGPVQIAGHLHWDVLRLFGEITDGLRRCARDGHRPAGIGLDTWGVDFALLDHADQLIGNPYHYRDRRTEGMLDEAFRRVPREEIYAATGIQFMPINTLYQLLSMVIHNDPQLERAQALLMMPDLLNFWLCGRKACEFTDATTSQCFDPRARDWAVPLLQRLGIPAHIVQPVVPPATVLGPLRSDVAADTGLDPIPVIAPACHDTAAAVAAVPAEDRDFAYISSGTWSLVGIESGGPILTPAALRYNFTNEGGVAGTFRLLKNVAGLWLVQECRRRWEREGPVEYAELMRAAAQAPAFGPVIDPDHEQFLRPADMPAAIRRACRESGQPEPPDRGAVLRCILESLALKYRWVIERLEELAARQIRTIHIVGGGSRNDLLCRLTADATGRAVYAGPAEATAIGNTLVQAMALGHLTSLADVRAVARRSAEPVVYEPRAGARWDDAQAILQRLLR</sequence>
<comment type="caution">
    <text evidence="10">The sequence shown here is derived from an EMBL/GenBank/DDBJ whole genome shotgun (WGS) entry which is preliminary data.</text>
</comment>
<dbReference type="EMBL" id="VBAP01000023">
    <property type="protein sequence ID" value="TMI76410.1"/>
    <property type="molecule type" value="Genomic_DNA"/>
</dbReference>
<dbReference type="AlphaFoldDB" id="A0A537IYM7"/>
<dbReference type="GO" id="GO:0008993">
    <property type="term" value="F:rhamnulokinase activity"/>
    <property type="evidence" value="ECO:0007669"/>
    <property type="project" value="InterPro"/>
</dbReference>
<dbReference type="InterPro" id="IPR000577">
    <property type="entry name" value="Carb_kinase_FGGY"/>
</dbReference>
<evidence type="ECO:0000256" key="1">
    <source>
        <dbReference type="ARBA" id="ARBA00009156"/>
    </source>
</evidence>
<proteinExistence type="inferred from homology"/>
<dbReference type="CDD" id="cd07771">
    <property type="entry name" value="ASKHA_NBD_FGGY_RhaB-like"/>
    <property type="match status" value="1"/>
</dbReference>
<dbReference type="GO" id="GO:0005524">
    <property type="term" value="F:ATP binding"/>
    <property type="evidence" value="ECO:0007669"/>
    <property type="project" value="UniProtKB-KW"/>
</dbReference>
<dbReference type="InterPro" id="IPR043129">
    <property type="entry name" value="ATPase_NBD"/>
</dbReference>
<evidence type="ECO:0000259" key="8">
    <source>
        <dbReference type="Pfam" id="PF00370"/>
    </source>
</evidence>
<evidence type="ECO:0000313" key="11">
    <source>
        <dbReference type="Proteomes" id="UP000318834"/>
    </source>
</evidence>
<dbReference type="Gene3D" id="3.30.420.40">
    <property type="match status" value="2"/>
</dbReference>
<dbReference type="InterPro" id="IPR013449">
    <property type="entry name" value="Rhamnulokinase"/>
</dbReference>
<evidence type="ECO:0000256" key="2">
    <source>
        <dbReference type="ARBA" id="ARBA00022679"/>
    </source>
</evidence>
<dbReference type="Pfam" id="PF00370">
    <property type="entry name" value="FGGY_N"/>
    <property type="match status" value="1"/>
</dbReference>
<keyword evidence="5" id="KW-0067">ATP-binding</keyword>
<gene>
    <name evidence="10" type="ORF">E6H05_03720</name>
</gene>
<dbReference type="GO" id="GO:0006071">
    <property type="term" value="P:glycerol metabolic process"/>
    <property type="evidence" value="ECO:0007669"/>
    <property type="project" value="TreeGrafter"/>
</dbReference>
<dbReference type="InterPro" id="IPR018484">
    <property type="entry name" value="FGGY_N"/>
</dbReference>
<evidence type="ECO:0000256" key="4">
    <source>
        <dbReference type="ARBA" id="ARBA00022777"/>
    </source>
</evidence>
<dbReference type="GO" id="GO:0004370">
    <property type="term" value="F:glycerol kinase activity"/>
    <property type="evidence" value="ECO:0007669"/>
    <property type="project" value="TreeGrafter"/>
</dbReference>
<comment type="similarity">
    <text evidence="1">Belongs to the FGGY kinase family.</text>
</comment>
<dbReference type="PANTHER" id="PTHR10196:SF93">
    <property type="entry name" value="L-RHAMNULOKINASE"/>
    <property type="match status" value="1"/>
</dbReference>
<dbReference type="Pfam" id="PF02782">
    <property type="entry name" value="FGGY_C"/>
    <property type="match status" value="1"/>
</dbReference>
<dbReference type="PANTHER" id="PTHR10196">
    <property type="entry name" value="SUGAR KINASE"/>
    <property type="match status" value="1"/>
</dbReference>
<dbReference type="GO" id="GO:0019301">
    <property type="term" value="P:rhamnose catabolic process"/>
    <property type="evidence" value="ECO:0007669"/>
    <property type="project" value="InterPro"/>
</dbReference>
<keyword evidence="2" id="KW-0808">Transferase</keyword>
<evidence type="ECO:0000256" key="7">
    <source>
        <dbReference type="ARBA" id="ARBA00023308"/>
    </source>
</evidence>
<evidence type="ECO:0000256" key="6">
    <source>
        <dbReference type="ARBA" id="ARBA00023157"/>
    </source>
</evidence>
<dbReference type="Proteomes" id="UP000318834">
    <property type="component" value="Unassembled WGS sequence"/>
</dbReference>
<evidence type="ECO:0000259" key="9">
    <source>
        <dbReference type="Pfam" id="PF02782"/>
    </source>
</evidence>
<evidence type="ECO:0000256" key="5">
    <source>
        <dbReference type="ARBA" id="ARBA00022840"/>
    </source>
</evidence>
<organism evidence="10 11">
    <name type="scientific">Candidatus Segetimicrobium genomatis</name>
    <dbReference type="NCBI Taxonomy" id="2569760"/>
    <lineage>
        <taxon>Bacteria</taxon>
        <taxon>Bacillati</taxon>
        <taxon>Candidatus Sysuimicrobiota</taxon>
        <taxon>Candidatus Sysuimicrobiia</taxon>
        <taxon>Candidatus Sysuimicrobiales</taxon>
        <taxon>Candidatus Segetimicrobiaceae</taxon>
        <taxon>Candidatus Segetimicrobium</taxon>
    </lineage>
</organism>
<dbReference type="GO" id="GO:0005829">
    <property type="term" value="C:cytosol"/>
    <property type="evidence" value="ECO:0007669"/>
    <property type="project" value="TreeGrafter"/>
</dbReference>
<keyword evidence="4 10" id="KW-0418">Kinase</keyword>
<dbReference type="InterPro" id="IPR018485">
    <property type="entry name" value="FGGY_C"/>
</dbReference>
<dbReference type="PIRSF" id="PIRSF000538">
    <property type="entry name" value="GlpK"/>
    <property type="match status" value="1"/>
</dbReference>
<keyword evidence="6" id="KW-1015">Disulfide bond</keyword>
<evidence type="ECO:0000313" key="10">
    <source>
        <dbReference type="EMBL" id="TMI76410.1"/>
    </source>
</evidence>
<dbReference type="SUPFAM" id="SSF53067">
    <property type="entry name" value="Actin-like ATPase domain"/>
    <property type="match status" value="2"/>
</dbReference>
<protein>
    <submittedName>
        <fullName evidence="10">Rhamnulokinase</fullName>
    </submittedName>
</protein>
<evidence type="ECO:0000256" key="3">
    <source>
        <dbReference type="ARBA" id="ARBA00022741"/>
    </source>
</evidence>
<accession>A0A537IYM7</accession>
<feature type="domain" description="Carbohydrate kinase FGGY N-terminal" evidence="8">
    <location>
        <begin position="17"/>
        <end position="253"/>
    </location>
</feature>